<dbReference type="InterPro" id="IPR016161">
    <property type="entry name" value="Ald_DH/histidinol_DH"/>
</dbReference>
<gene>
    <name evidence="2" type="ORF">RWE15_03215</name>
</gene>
<comment type="caution">
    <text evidence="2">The sequence shown here is derived from an EMBL/GenBank/DDBJ whole genome shotgun (WGS) entry which is preliminary data.</text>
</comment>
<dbReference type="SUPFAM" id="SSF53720">
    <property type="entry name" value="ALDH-like"/>
    <property type="match status" value="1"/>
</dbReference>
<keyword evidence="1" id="KW-0560">Oxidoreductase</keyword>
<proteinExistence type="predicted"/>
<name>A0ABU5C363_9BACI</name>
<accession>A0ABU5C363</accession>
<keyword evidence="3" id="KW-1185">Reference proteome</keyword>
<dbReference type="EMBL" id="JAWDIP010000003">
    <property type="protein sequence ID" value="MDY0393630.1"/>
    <property type="molecule type" value="Genomic_DNA"/>
</dbReference>
<dbReference type="Proteomes" id="UP001281447">
    <property type="component" value="Unassembled WGS sequence"/>
</dbReference>
<evidence type="ECO:0000313" key="3">
    <source>
        <dbReference type="Proteomes" id="UP001281447"/>
    </source>
</evidence>
<reference evidence="2 3" key="1">
    <citation type="submission" date="2023-10" db="EMBL/GenBank/DDBJ databases">
        <title>Virgibacillus halophilus 5B73C genome.</title>
        <authorList>
            <person name="Miliotis G."/>
            <person name="Sengupta P."/>
            <person name="Hameed A."/>
            <person name="Chuvochina M."/>
            <person name="Mcdonagh F."/>
            <person name="Simpson A.C."/>
            <person name="Singh N.K."/>
            <person name="Rekha P.D."/>
            <person name="Raman K."/>
            <person name="Hugenholtz P."/>
            <person name="Venkateswaran K."/>
        </authorList>
    </citation>
    <scope>NUCLEOTIDE SEQUENCE [LARGE SCALE GENOMIC DNA]</scope>
    <source>
        <strain evidence="2 3">5B73C</strain>
    </source>
</reference>
<dbReference type="Gene3D" id="3.40.605.10">
    <property type="entry name" value="Aldehyde Dehydrogenase, Chain A, domain 1"/>
    <property type="match status" value="1"/>
</dbReference>
<protein>
    <submittedName>
        <fullName evidence="2">Uncharacterized protein</fullName>
    </submittedName>
</protein>
<organism evidence="2 3">
    <name type="scientific">Tigheibacillus halophilus</name>
    <dbReference type="NCBI Taxonomy" id="361280"/>
    <lineage>
        <taxon>Bacteria</taxon>
        <taxon>Bacillati</taxon>
        <taxon>Bacillota</taxon>
        <taxon>Bacilli</taxon>
        <taxon>Bacillales</taxon>
        <taxon>Bacillaceae</taxon>
        <taxon>Tigheibacillus</taxon>
    </lineage>
</organism>
<dbReference type="InterPro" id="IPR016162">
    <property type="entry name" value="Ald_DH_N"/>
</dbReference>
<evidence type="ECO:0000313" key="2">
    <source>
        <dbReference type="EMBL" id="MDY0393630.1"/>
    </source>
</evidence>
<evidence type="ECO:0000256" key="1">
    <source>
        <dbReference type="ARBA" id="ARBA00023002"/>
    </source>
</evidence>
<sequence>MQTGERMQTNEEAVETTISTLVEKARTAMDQIYDYSQEQVDELVQAVAWAIYKPGNAEALAQMAVQDTGLGNYADKVTKKKTENHGDAA</sequence>